<protein>
    <submittedName>
        <fullName evidence="2">3-oxoacyl-ACP reductase FabG</fullName>
    </submittedName>
</protein>
<dbReference type="SUPFAM" id="SSF51735">
    <property type="entry name" value="NAD(P)-binding Rossmann-fold domains"/>
    <property type="match status" value="1"/>
</dbReference>
<dbReference type="Gene3D" id="3.40.50.720">
    <property type="entry name" value="NAD(P)-binding Rossmann-like Domain"/>
    <property type="match status" value="1"/>
</dbReference>
<dbReference type="InterPro" id="IPR036291">
    <property type="entry name" value="NAD(P)-bd_dom_sf"/>
</dbReference>
<dbReference type="PRINTS" id="PR00080">
    <property type="entry name" value="SDRFAMILY"/>
</dbReference>
<dbReference type="PANTHER" id="PTHR42879:SF2">
    <property type="entry name" value="3-OXOACYL-[ACYL-CARRIER-PROTEIN] REDUCTASE FABG"/>
    <property type="match status" value="1"/>
</dbReference>
<evidence type="ECO:0000313" key="3">
    <source>
        <dbReference type="Proteomes" id="UP001057561"/>
    </source>
</evidence>
<evidence type="ECO:0000256" key="1">
    <source>
        <dbReference type="ARBA" id="ARBA00006484"/>
    </source>
</evidence>
<organism evidence="2 3">
    <name type="scientific">Dolichospermum heterosporum TAC447</name>
    <dbReference type="NCBI Taxonomy" id="747523"/>
    <lineage>
        <taxon>Bacteria</taxon>
        <taxon>Bacillati</taxon>
        <taxon>Cyanobacteriota</taxon>
        <taxon>Cyanophyceae</taxon>
        <taxon>Nostocales</taxon>
        <taxon>Aphanizomenonaceae</taxon>
        <taxon>Dolichospermum</taxon>
        <taxon>Dolichospermum heterosporum</taxon>
    </lineage>
</organism>
<name>A0ABY5LR69_9CYAN</name>
<dbReference type="NCBIfam" id="NF005559">
    <property type="entry name" value="PRK07231.1"/>
    <property type="match status" value="1"/>
</dbReference>
<dbReference type="Pfam" id="PF13561">
    <property type="entry name" value="adh_short_C2"/>
    <property type="match status" value="1"/>
</dbReference>
<proteinExistence type="inferred from homology"/>
<dbReference type="InterPro" id="IPR050259">
    <property type="entry name" value="SDR"/>
</dbReference>
<evidence type="ECO:0000313" key="2">
    <source>
        <dbReference type="EMBL" id="UUO14448.1"/>
    </source>
</evidence>
<accession>A0ABY5LR69</accession>
<dbReference type="PANTHER" id="PTHR42879">
    <property type="entry name" value="3-OXOACYL-(ACYL-CARRIER-PROTEIN) REDUCTASE"/>
    <property type="match status" value="1"/>
</dbReference>
<dbReference type="PRINTS" id="PR00081">
    <property type="entry name" value="GDHRDH"/>
</dbReference>
<dbReference type="EMBL" id="CP099464">
    <property type="protein sequence ID" value="UUO14448.1"/>
    <property type="molecule type" value="Genomic_DNA"/>
</dbReference>
<dbReference type="Proteomes" id="UP001057561">
    <property type="component" value="Chromosome"/>
</dbReference>
<dbReference type="RefSeq" id="WP_257120800.1">
    <property type="nucleotide sequence ID" value="NZ_CP099464.1"/>
</dbReference>
<dbReference type="InterPro" id="IPR002347">
    <property type="entry name" value="SDR_fam"/>
</dbReference>
<keyword evidence="3" id="KW-1185">Reference proteome</keyword>
<sequence length="256" mass="27296">MRFDNKVAIITGSSDGIGKATALILAKEGANVVLNARGEEKLAIAAQEISQVGRTPLSVAGDICLNSTIDQIVKLTVEKFGRIDILVNNAGGSSTVRELSDITDEEWDATIVFNLKSVFRLCREVSKIMKSQNYGRIINLSSLAGQRIRCEGSYPGLHYSAAKAGILGMTKNLACTVGVHNITVNAVSPGITTTDRVYKRWQNRSPEEQAKIIASIPLGRLGTAENVAEAIAFLASDSASYITGATIDVNGGYFMG</sequence>
<gene>
    <name evidence="2" type="ORF">NG743_20790</name>
</gene>
<comment type="similarity">
    <text evidence="1">Belongs to the short-chain dehydrogenases/reductases (SDR) family.</text>
</comment>
<reference evidence="2" key="1">
    <citation type="submission" date="2022-06" db="EMBL/GenBank/DDBJ databases">
        <title>Nostosin G and Spiroidesin B from the Cyanobacterium Dolichospermum sp. NIES-1697.</title>
        <authorList>
            <person name="Phan C.-S."/>
            <person name="Mehjabin J.J."/>
            <person name="Anas A.R.J."/>
            <person name="Hayasaka M."/>
            <person name="Onoki R."/>
            <person name="Wang J."/>
            <person name="Umezawa T."/>
            <person name="Washio K."/>
            <person name="Morikawa M."/>
            <person name="Okino T."/>
        </authorList>
    </citation>
    <scope>NUCLEOTIDE SEQUENCE</scope>
    <source>
        <strain evidence="2">NIES-1697</strain>
    </source>
</reference>